<feature type="compositionally biased region" description="Polar residues" evidence="8">
    <location>
        <begin position="570"/>
        <end position="585"/>
    </location>
</feature>
<dbReference type="EMBL" id="NCSJ02000112">
    <property type="protein sequence ID" value="RFU29961.1"/>
    <property type="molecule type" value="Genomic_DNA"/>
</dbReference>
<feature type="non-terminal residue" evidence="11">
    <location>
        <position position="1"/>
    </location>
</feature>
<feature type="compositionally biased region" description="Basic and acidic residues" evidence="8">
    <location>
        <begin position="186"/>
        <end position="196"/>
    </location>
</feature>
<evidence type="ECO:0000256" key="6">
    <source>
        <dbReference type="ARBA" id="ARBA00022801"/>
    </source>
</evidence>
<dbReference type="GO" id="GO:0004843">
    <property type="term" value="F:cysteine-type deubiquitinase activity"/>
    <property type="evidence" value="ECO:0007669"/>
    <property type="project" value="UniProtKB-EC"/>
</dbReference>
<evidence type="ECO:0000256" key="3">
    <source>
        <dbReference type="ARBA" id="ARBA00012759"/>
    </source>
</evidence>
<dbReference type="OMA" id="KPRGCTG"/>
<dbReference type="InterPro" id="IPR028889">
    <property type="entry name" value="USP"/>
</dbReference>
<keyword evidence="6" id="KW-0378">Hydrolase</keyword>
<feature type="compositionally biased region" description="Polar residues" evidence="8">
    <location>
        <begin position="89"/>
        <end position="100"/>
    </location>
</feature>
<keyword evidence="4" id="KW-0645">Protease</keyword>
<evidence type="ECO:0000256" key="4">
    <source>
        <dbReference type="ARBA" id="ARBA00022670"/>
    </source>
</evidence>
<keyword evidence="12" id="KW-1185">Reference proteome</keyword>
<evidence type="ECO:0000256" key="5">
    <source>
        <dbReference type="ARBA" id="ARBA00022786"/>
    </source>
</evidence>
<evidence type="ECO:0000256" key="7">
    <source>
        <dbReference type="ARBA" id="ARBA00022807"/>
    </source>
</evidence>
<gene>
    <name evidence="11" type="ORF">B7463_g6357</name>
</gene>
<feature type="compositionally biased region" description="Basic and acidic residues" evidence="8">
    <location>
        <begin position="1524"/>
        <end position="1534"/>
    </location>
</feature>
<feature type="compositionally biased region" description="Polar residues" evidence="8">
    <location>
        <begin position="1117"/>
        <end position="1126"/>
    </location>
</feature>
<feature type="compositionally biased region" description="Low complexity" evidence="8">
    <location>
        <begin position="101"/>
        <end position="112"/>
    </location>
</feature>
<dbReference type="SUPFAM" id="SSF143791">
    <property type="entry name" value="DUSP-like"/>
    <property type="match status" value="1"/>
</dbReference>
<keyword evidence="5" id="KW-0833">Ubl conjugation pathway</keyword>
<evidence type="ECO:0000313" key="12">
    <source>
        <dbReference type="Proteomes" id="UP000258309"/>
    </source>
</evidence>
<feature type="domain" description="DUSP" evidence="10">
    <location>
        <begin position="242"/>
        <end position="361"/>
    </location>
</feature>
<proteinExistence type="inferred from homology"/>
<dbReference type="InterPro" id="IPR035927">
    <property type="entry name" value="DUSP-like_sf"/>
</dbReference>
<feature type="region of interest" description="Disordered" evidence="8">
    <location>
        <begin position="1044"/>
        <end position="1082"/>
    </location>
</feature>
<evidence type="ECO:0000313" key="11">
    <source>
        <dbReference type="EMBL" id="RFU29961.1"/>
    </source>
</evidence>
<dbReference type="PROSITE" id="PS00972">
    <property type="entry name" value="USP_1"/>
    <property type="match status" value="1"/>
</dbReference>
<dbReference type="PROSITE" id="PS50235">
    <property type="entry name" value="USP_3"/>
    <property type="match status" value="1"/>
</dbReference>
<organism evidence="11 12">
    <name type="scientific">Scytalidium lignicola</name>
    <name type="common">Hyphomycete</name>
    <dbReference type="NCBI Taxonomy" id="5539"/>
    <lineage>
        <taxon>Eukaryota</taxon>
        <taxon>Fungi</taxon>
        <taxon>Dikarya</taxon>
        <taxon>Ascomycota</taxon>
        <taxon>Pezizomycotina</taxon>
        <taxon>Leotiomycetes</taxon>
        <taxon>Leotiomycetes incertae sedis</taxon>
        <taxon>Scytalidium</taxon>
    </lineage>
</organism>
<dbReference type="OrthoDB" id="952271at2759"/>
<feature type="compositionally biased region" description="Low complexity" evidence="8">
    <location>
        <begin position="451"/>
        <end position="471"/>
    </location>
</feature>
<feature type="domain" description="USP" evidence="9">
    <location>
        <begin position="605"/>
        <end position="1444"/>
    </location>
</feature>
<evidence type="ECO:0000259" key="10">
    <source>
        <dbReference type="PROSITE" id="PS51283"/>
    </source>
</evidence>
<dbReference type="SUPFAM" id="SSF54001">
    <property type="entry name" value="Cysteine proteinases"/>
    <property type="match status" value="1"/>
</dbReference>
<accession>A0A3E2H9Y2</accession>
<dbReference type="Gene3D" id="3.30.2230.10">
    <property type="entry name" value="DUSP-like"/>
    <property type="match status" value="1"/>
</dbReference>
<dbReference type="CDD" id="cd02674">
    <property type="entry name" value="Peptidase_C19R"/>
    <property type="match status" value="1"/>
</dbReference>
<evidence type="ECO:0000256" key="2">
    <source>
        <dbReference type="ARBA" id="ARBA00009085"/>
    </source>
</evidence>
<dbReference type="EC" id="3.4.19.12" evidence="3"/>
<reference evidence="11 12" key="1">
    <citation type="submission" date="2018-05" db="EMBL/GenBank/DDBJ databases">
        <title>Draft genome sequence of Scytalidium lignicola DSM 105466, a ubiquitous saprotrophic fungus.</title>
        <authorList>
            <person name="Buettner E."/>
            <person name="Gebauer A.M."/>
            <person name="Hofrichter M."/>
            <person name="Liers C."/>
            <person name="Kellner H."/>
        </authorList>
    </citation>
    <scope>NUCLEOTIDE SEQUENCE [LARGE SCALE GENOMIC DNA]</scope>
    <source>
        <strain evidence="11 12">DSM 105466</strain>
    </source>
</reference>
<dbReference type="InterPro" id="IPR006615">
    <property type="entry name" value="Pept_C19_DUSP"/>
</dbReference>
<dbReference type="PANTHER" id="PTHR21646">
    <property type="entry name" value="UBIQUITIN CARBOXYL-TERMINAL HYDROLASE"/>
    <property type="match status" value="1"/>
</dbReference>
<feature type="region of interest" description="Disordered" evidence="8">
    <location>
        <begin position="986"/>
        <end position="1020"/>
    </location>
</feature>
<feature type="region of interest" description="Disordered" evidence="8">
    <location>
        <begin position="451"/>
        <end position="483"/>
    </location>
</feature>
<feature type="region of interest" description="Disordered" evidence="8">
    <location>
        <begin position="1460"/>
        <end position="1534"/>
    </location>
</feature>
<feature type="region of interest" description="Disordered" evidence="8">
    <location>
        <begin position="21"/>
        <end position="239"/>
    </location>
</feature>
<dbReference type="PANTHER" id="PTHR21646:SF24">
    <property type="entry name" value="UBIQUITIN CARBOXYL-TERMINAL HYDROLASE"/>
    <property type="match status" value="1"/>
</dbReference>
<feature type="compositionally biased region" description="Polar residues" evidence="8">
    <location>
        <begin position="31"/>
        <end position="40"/>
    </location>
</feature>
<dbReference type="PROSITE" id="PS00973">
    <property type="entry name" value="USP_2"/>
    <property type="match status" value="1"/>
</dbReference>
<dbReference type="Pfam" id="PF00443">
    <property type="entry name" value="UCH"/>
    <property type="match status" value="1"/>
</dbReference>
<dbReference type="PROSITE" id="PS51283">
    <property type="entry name" value="DUSP"/>
    <property type="match status" value="1"/>
</dbReference>
<feature type="region of interest" description="Disordered" evidence="8">
    <location>
        <begin position="570"/>
        <end position="598"/>
    </location>
</feature>
<evidence type="ECO:0000259" key="9">
    <source>
        <dbReference type="PROSITE" id="PS50235"/>
    </source>
</evidence>
<protein>
    <recommendedName>
        <fullName evidence="3">ubiquitinyl hydrolase 1</fullName>
        <ecNumber evidence="3">3.4.19.12</ecNumber>
    </recommendedName>
</protein>
<dbReference type="Pfam" id="PF06337">
    <property type="entry name" value="DUSP"/>
    <property type="match status" value="1"/>
</dbReference>
<feature type="region of interest" description="Disordered" evidence="8">
    <location>
        <begin position="1117"/>
        <end position="1213"/>
    </location>
</feature>
<comment type="caution">
    <text evidence="11">The sequence shown here is derived from an EMBL/GenBank/DDBJ whole genome shotgun (WGS) entry which is preliminary data.</text>
</comment>
<name>A0A3E2H9Y2_SCYLI</name>
<sequence length="1729" mass="192216">MPRKPYERAFLELQRQLTFTTSSTKKRKLSPQHTTPQDAYTSPDIPLDSVEECESQSSSDLPVPRFDFTSQDEAHSDNALPPHIPSRLHPSSSFSGNDYISSAASSPTAAYAGLSIESECGGDSQGCEAGAGSQPLNEPDRRSQSPNTSRAYAYRAIMGGAADLPQRSSSPLKRPASDLENNDGQPEQKDDVKMEGVDEPSQAPSIPRASSIDMLRDETASPSSSMSTLQNGDTKNPETEIPSIDYQIKTVTSLCQAALQNQVKEGDKVYLVSRRWLRRVQDRSSEAKQNSKQELEGEIGPIDNSDIIKLRIKDSDGQDFVQLKPGLGTDSFELFPEDAWNLVVEWYGLMPGSIPIVRYAHNTNPDKLGVPNMSFEFHPPIFTIHRLWSQNSQLPLPQKLNATNPPTLVFAVSRSVSYNEFLKRIKRKAEIDLTRRVRVWRVPRALPAAEPIAPTASSATPPSSRTNSPAPETETVQETREPQDSWLTLLLDVESFSKLQKGVQRELIGLEDNTNNPKYNGHIDLAMAGLGDDQAIVLDPHISGSNYVLNEVPGSTKTSLAAPRGNTALTNQANSQANSGRSSPAPSGPITRGRTQRSGRTLGCVGLSNLGNTCYMNSALQCVRSVEELTKYFLTGNAEKELNPENPLGNNGEVATAYEALLKEIYKDPPPQSIAPRYFKATIGRYAPSFSGYGQQDSQEFVGFLLDGLQEDLSRVKKKPYIEKPDSTDDMVNNPEAIREMAAKVWDITKKRDDSVIADLFTGMYKSTLVCPVCAKVSITFDPFNNLTLQLPIENSWSHGVYFFPLNDRPMIITVDLDKQASMKTLKEFISSRTGVPVERLFAAEEFKAKFYKTYDDFKVASEEIGNNDNVAVYELEDVPTNWPAPHKPAKKQKAKSSMLFPSNTYGDSDEDEIPSWDDPLAAKMLVPVIHRRPNVDHLNRNKGHPHILASVPHYIMLTPEEARNEDVIRRKVLEKVATFTTHPAFNQDDEDVTDSGNDSVDPDMVLTTGSDADSSGDGKVVANSVDGEEELVNVTMKDANKVRESIEPRDSNLSRPQQIDQPFRRNRDKLNKHRPKFMAPGSYLEPQMQNMFELCYFSGQRELIPTGWTAVDETKTFPSLSSRNPQAPPSTDEEHGNDYDIANGRGTSETSDEDEKPSDNLANTRMTEESSDEDEQVSLPVRPPGQRNGAGVGYNSRRRNRGMKTYSKKGNLPARPVINRNVFDKDLPDDGPLIRLGEGIVVEWQHEAWLALFDGDRPDDTIRGMPTYANMRKFEDEELIAKRKARVARRRNGITLDDCLNEFGKEEILSEMDTWYCPRCKEHRRASKKFELWKTPDILVIHLKRFSSSSTRRDKLDVFVDFPVEGLDLTTRVIDKEDGKQEIYDLIAVDDHWGGLGGGHYTAFAKSFIDGEWYEYNDSSVSRQKDVSRVVGPSAYLLFYRRRSDVPLGGPKFKEVLEEYDNPSEPEQEDEDDTEAAESGEDQSLGVDSSLHGSSSALTGVGAAHPRLGPGLDSSTVSSSQLDDEKLPSYQEHDDGAPLLIQDAEMNDGLHLHDSVEDEGIDMSINYNNLNALNYANSSLSARGLVGNWNFDNLGRNNRPRGMVSGTGSDVDDIYLPSDANDDIDDRSDLVQHDSSASETSLQVRYEEFANAIPEGDDGIFVDPSPVPDLNEDEQIDIYSLHRDMLAQRNTDSLRPEFEVPAVTVEVVEEPAAEIHVEEGEGLKMDDA</sequence>
<dbReference type="InterPro" id="IPR001394">
    <property type="entry name" value="Peptidase_C19_UCH"/>
</dbReference>
<dbReference type="STRING" id="5539.A0A3E2H9Y2"/>
<comment type="similarity">
    <text evidence="2">Belongs to the peptidase C19 family.</text>
</comment>
<evidence type="ECO:0000256" key="1">
    <source>
        <dbReference type="ARBA" id="ARBA00000707"/>
    </source>
</evidence>
<feature type="compositionally biased region" description="Polar residues" evidence="8">
    <location>
        <begin position="220"/>
        <end position="234"/>
    </location>
</feature>
<feature type="compositionally biased region" description="Basic and acidic residues" evidence="8">
    <location>
        <begin position="1044"/>
        <end position="1053"/>
    </location>
</feature>
<dbReference type="InterPro" id="IPR038765">
    <property type="entry name" value="Papain-like_cys_pep_sf"/>
</dbReference>
<dbReference type="InterPro" id="IPR050185">
    <property type="entry name" value="Ub_carboxyl-term_hydrolase"/>
</dbReference>
<dbReference type="SMART" id="SM00695">
    <property type="entry name" value="DUSP"/>
    <property type="match status" value="1"/>
</dbReference>
<dbReference type="Proteomes" id="UP000258309">
    <property type="component" value="Unassembled WGS sequence"/>
</dbReference>
<dbReference type="GO" id="GO:0006508">
    <property type="term" value="P:proteolysis"/>
    <property type="evidence" value="ECO:0007669"/>
    <property type="project" value="UniProtKB-KW"/>
</dbReference>
<evidence type="ECO:0000256" key="8">
    <source>
        <dbReference type="SAM" id="MobiDB-lite"/>
    </source>
</evidence>
<dbReference type="Gene3D" id="3.90.70.10">
    <property type="entry name" value="Cysteine proteinases"/>
    <property type="match status" value="2"/>
</dbReference>
<dbReference type="InterPro" id="IPR018200">
    <property type="entry name" value="USP_CS"/>
</dbReference>
<keyword evidence="7" id="KW-0788">Thiol protease</keyword>
<dbReference type="GO" id="GO:0016579">
    <property type="term" value="P:protein deubiquitination"/>
    <property type="evidence" value="ECO:0007669"/>
    <property type="project" value="InterPro"/>
</dbReference>
<feature type="non-terminal residue" evidence="11">
    <location>
        <position position="1729"/>
    </location>
</feature>
<comment type="catalytic activity">
    <reaction evidence="1">
        <text>Thiol-dependent hydrolysis of ester, thioester, amide, peptide and isopeptide bonds formed by the C-terminal Gly of ubiquitin (a 76-residue protein attached to proteins as an intracellular targeting signal).</text>
        <dbReference type="EC" id="3.4.19.12"/>
    </reaction>
</comment>
<feature type="compositionally biased region" description="Acidic residues" evidence="8">
    <location>
        <begin position="1460"/>
        <end position="1482"/>
    </location>
</feature>